<keyword evidence="2" id="KW-1133">Transmembrane helix</keyword>
<dbReference type="EMBL" id="FLQX01000111">
    <property type="protein sequence ID" value="SBT06629.1"/>
    <property type="molecule type" value="Genomic_DNA"/>
</dbReference>
<keyword evidence="5" id="KW-1185">Reference proteome</keyword>
<proteinExistence type="predicted"/>
<evidence type="ECO:0000313" key="5">
    <source>
        <dbReference type="Proteomes" id="UP000199169"/>
    </source>
</evidence>
<dbReference type="STRING" id="1860102.ACCAA_350045"/>
<evidence type="ECO:0000256" key="1">
    <source>
        <dbReference type="SAM" id="MobiDB-lite"/>
    </source>
</evidence>
<evidence type="ECO:0000313" key="4">
    <source>
        <dbReference type="EMBL" id="SBT06629.1"/>
    </source>
</evidence>
<dbReference type="InterPro" id="IPR037185">
    <property type="entry name" value="EmrE-like"/>
</dbReference>
<keyword evidence="2" id="KW-0472">Membrane</keyword>
<keyword evidence="2" id="KW-0812">Transmembrane</keyword>
<organism evidence="4 5">
    <name type="scientific">Candidatus Accumulibacter aalborgensis</name>
    <dbReference type="NCBI Taxonomy" id="1860102"/>
    <lineage>
        <taxon>Bacteria</taxon>
        <taxon>Pseudomonadati</taxon>
        <taxon>Pseudomonadota</taxon>
        <taxon>Betaproteobacteria</taxon>
        <taxon>Candidatus Accumulibacter</taxon>
    </lineage>
</organism>
<dbReference type="SUPFAM" id="SSF103481">
    <property type="entry name" value="Multidrug resistance efflux transporter EmrE"/>
    <property type="match status" value="1"/>
</dbReference>
<gene>
    <name evidence="4" type="ORF">ACCAA_350045</name>
</gene>
<dbReference type="GO" id="GO:0016020">
    <property type="term" value="C:membrane"/>
    <property type="evidence" value="ECO:0007669"/>
    <property type="project" value="InterPro"/>
</dbReference>
<feature type="compositionally biased region" description="Polar residues" evidence="1">
    <location>
        <begin position="14"/>
        <end position="25"/>
    </location>
</feature>
<feature type="region of interest" description="Disordered" evidence="1">
    <location>
        <begin position="1"/>
        <end position="25"/>
    </location>
</feature>
<dbReference type="Pfam" id="PF00892">
    <property type="entry name" value="EamA"/>
    <property type="match status" value="1"/>
</dbReference>
<dbReference type="Proteomes" id="UP000199169">
    <property type="component" value="Unassembled WGS sequence"/>
</dbReference>
<sequence length="181" mass="19951">MPRLSHRPRKAQESGGQQSPSVRQSDHTTTLTKAFMDAASIARLFLLAAIWGASFLFMRVSVPAFGPVAFILFRVAIAAGFLWLASRWLKQKLELGHHWRYFLILGVLNSALPFILFAYAAQSLPASLLSIRTAACGWPAWPFCRCSCSRRSARHRTPATGLPSRCSVSSVPGQRICSTFG</sequence>
<dbReference type="InterPro" id="IPR000620">
    <property type="entry name" value="EamA_dom"/>
</dbReference>
<reference evidence="4 5" key="1">
    <citation type="submission" date="2016-06" db="EMBL/GenBank/DDBJ databases">
        <authorList>
            <person name="Kjaerup R.B."/>
            <person name="Dalgaard T.S."/>
            <person name="Juul-Madsen H.R."/>
        </authorList>
    </citation>
    <scope>NUCLEOTIDE SEQUENCE [LARGE SCALE GENOMIC DNA]</scope>
    <source>
        <strain evidence="4">3</strain>
    </source>
</reference>
<evidence type="ECO:0000259" key="3">
    <source>
        <dbReference type="Pfam" id="PF00892"/>
    </source>
</evidence>
<protein>
    <recommendedName>
        <fullName evidence="3">EamA domain-containing protein</fullName>
    </recommendedName>
</protein>
<feature type="transmembrane region" description="Helical" evidence="2">
    <location>
        <begin position="68"/>
        <end position="89"/>
    </location>
</feature>
<feature type="transmembrane region" description="Helical" evidence="2">
    <location>
        <begin position="101"/>
        <end position="121"/>
    </location>
</feature>
<name>A0A1A8XN76_9PROT</name>
<feature type="transmembrane region" description="Helical" evidence="2">
    <location>
        <begin position="41"/>
        <end position="62"/>
    </location>
</feature>
<feature type="domain" description="EamA" evidence="3">
    <location>
        <begin position="44"/>
        <end position="131"/>
    </location>
</feature>
<evidence type="ECO:0000256" key="2">
    <source>
        <dbReference type="SAM" id="Phobius"/>
    </source>
</evidence>
<dbReference type="AlphaFoldDB" id="A0A1A8XN76"/>
<accession>A0A1A8XN76</accession>